<feature type="region of interest" description="Disordered" evidence="1">
    <location>
        <begin position="1"/>
        <end position="38"/>
    </location>
</feature>
<feature type="compositionally biased region" description="Low complexity" evidence="1">
    <location>
        <begin position="25"/>
        <end position="38"/>
    </location>
</feature>
<protein>
    <submittedName>
        <fullName evidence="2">Uncharacterized protein</fullName>
    </submittedName>
</protein>
<dbReference type="Proteomes" id="UP000313359">
    <property type="component" value="Unassembled WGS sequence"/>
</dbReference>
<keyword evidence="3" id="KW-1185">Reference proteome</keyword>
<organism evidence="2 3">
    <name type="scientific">Lentinus tigrinus ALCF2SS1-6</name>
    <dbReference type="NCBI Taxonomy" id="1328759"/>
    <lineage>
        <taxon>Eukaryota</taxon>
        <taxon>Fungi</taxon>
        <taxon>Dikarya</taxon>
        <taxon>Basidiomycota</taxon>
        <taxon>Agaricomycotina</taxon>
        <taxon>Agaricomycetes</taxon>
        <taxon>Polyporales</taxon>
        <taxon>Polyporaceae</taxon>
        <taxon>Lentinus</taxon>
    </lineage>
</organism>
<dbReference type="EMBL" id="ML122264">
    <property type="protein sequence ID" value="RPD60907.1"/>
    <property type="molecule type" value="Genomic_DNA"/>
</dbReference>
<reference evidence="2" key="1">
    <citation type="journal article" date="2018" name="Genome Biol. Evol.">
        <title>Genomics and development of Lentinus tigrinus, a white-rot wood-decaying mushroom with dimorphic fruiting bodies.</title>
        <authorList>
            <person name="Wu B."/>
            <person name="Xu Z."/>
            <person name="Knudson A."/>
            <person name="Carlson A."/>
            <person name="Chen N."/>
            <person name="Kovaka S."/>
            <person name="LaButti K."/>
            <person name="Lipzen A."/>
            <person name="Pennachio C."/>
            <person name="Riley R."/>
            <person name="Schakwitz W."/>
            <person name="Umezawa K."/>
            <person name="Ohm R.A."/>
            <person name="Grigoriev I.V."/>
            <person name="Nagy L.G."/>
            <person name="Gibbons J."/>
            <person name="Hibbett D."/>
        </authorList>
    </citation>
    <scope>NUCLEOTIDE SEQUENCE [LARGE SCALE GENOMIC DNA]</scope>
    <source>
        <strain evidence="2">ALCF2SS1-6</strain>
    </source>
</reference>
<evidence type="ECO:0000313" key="2">
    <source>
        <dbReference type="EMBL" id="RPD60907.1"/>
    </source>
</evidence>
<accession>A0A5C2SC96</accession>
<name>A0A5C2SC96_9APHY</name>
<sequence length="137" mass="15360">MRMAHAVATPASARRRSRGTRHANGSSSSSLPGSSSSRPLWEARWAVLWGTTTTTRALLRARQILPPERAVAVGRRRRPRVVLGRRRTRLGLGRRHRMRPEVGSRHRPLLRVLLPDKQRLPRVAEVLAPPGRPPANC</sequence>
<dbReference type="AlphaFoldDB" id="A0A5C2SC96"/>
<gene>
    <name evidence="2" type="ORF">L227DRAFT_86882</name>
</gene>
<evidence type="ECO:0000313" key="3">
    <source>
        <dbReference type="Proteomes" id="UP000313359"/>
    </source>
</evidence>
<evidence type="ECO:0000256" key="1">
    <source>
        <dbReference type="SAM" id="MobiDB-lite"/>
    </source>
</evidence>
<proteinExistence type="predicted"/>